<accession>X0SSX8</accession>
<name>X0SSX8_9ZZZZ</name>
<dbReference type="EMBL" id="BARS01003547">
    <property type="protein sequence ID" value="GAF84084.1"/>
    <property type="molecule type" value="Genomic_DNA"/>
</dbReference>
<proteinExistence type="predicted"/>
<gene>
    <name evidence="1" type="ORF">S01H1_06876</name>
</gene>
<feature type="non-terminal residue" evidence="1">
    <location>
        <position position="46"/>
    </location>
</feature>
<dbReference type="AlphaFoldDB" id="X0SSX8"/>
<evidence type="ECO:0000313" key="1">
    <source>
        <dbReference type="EMBL" id="GAF84084.1"/>
    </source>
</evidence>
<reference evidence="1" key="1">
    <citation type="journal article" date="2014" name="Front. Microbiol.">
        <title>High frequency of phylogenetically diverse reductive dehalogenase-homologous genes in deep subseafloor sedimentary metagenomes.</title>
        <authorList>
            <person name="Kawai M."/>
            <person name="Futagami T."/>
            <person name="Toyoda A."/>
            <person name="Takaki Y."/>
            <person name="Nishi S."/>
            <person name="Hori S."/>
            <person name="Arai W."/>
            <person name="Tsubouchi T."/>
            <person name="Morono Y."/>
            <person name="Uchiyama I."/>
            <person name="Ito T."/>
            <person name="Fujiyama A."/>
            <person name="Inagaki F."/>
            <person name="Takami H."/>
        </authorList>
    </citation>
    <scope>NUCLEOTIDE SEQUENCE</scope>
    <source>
        <strain evidence="1">Expedition CK06-06</strain>
    </source>
</reference>
<sequence length="46" mass="4971">MNVYTDPTLLDVAGVLAALPDLSLRDLARAGTSEWRSAQQLPSYHG</sequence>
<comment type="caution">
    <text evidence="1">The sequence shown here is derived from an EMBL/GenBank/DDBJ whole genome shotgun (WGS) entry which is preliminary data.</text>
</comment>
<protein>
    <submittedName>
        <fullName evidence="1">Uncharacterized protein</fullName>
    </submittedName>
</protein>
<organism evidence="1">
    <name type="scientific">marine sediment metagenome</name>
    <dbReference type="NCBI Taxonomy" id="412755"/>
    <lineage>
        <taxon>unclassified sequences</taxon>
        <taxon>metagenomes</taxon>
        <taxon>ecological metagenomes</taxon>
    </lineage>
</organism>